<dbReference type="AlphaFoldDB" id="A0A379X1E4"/>
<sequence length="83" mass="8921">MAFAMKVISQVEAQRKILEEAVSTALELASGKSDGAEVAVSKTTGISVSTRYGEVENVELIATARWALRCITRTAKAAPLRRI</sequence>
<dbReference type="Proteomes" id="UP000254712">
    <property type="component" value="Unassembled WGS sequence"/>
</dbReference>
<protein>
    <submittedName>
        <fullName evidence="1">Peptidase PmbA</fullName>
    </submittedName>
</protein>
<dbReference type="SUPFAM" id="SSF111283">
    <property type="entry name" value="Putative modulator of DNA gyrase, PmbA/TldD"/>
    <property type="match status" value="1"/>
</dbReference>
<dbReference type="GO" id="GO:0006508">
    <property type="term" value="P:proteolysis"/>
    <property type="evidence" value="ECO:0007669"/>
    <property type="project" value="InterPro"/>
</dbReference>
<evidence type="ECO:0000313" key="2">
    <source>
        <dbReference type="Proteomes" id="UP000254712"/>
    </source>
</evidence>
<gene>
    <name evidence="1" type="primary">pmbA_3</name>
    <name evidence="1" type="ORF">NCTC8261_06492</name>
</gene>
<name>A0A379X1E4_SALET</name>
<reference evidence="1 2" key="1">
    <citation type="submission" date="2018-06" db="EMBL/GenBank/DDBJ databases">
        <authorList>
            <consortium name="Pathogen Informatics"/>
            <person name="Doyle S."/>
        </authorList>
    </citation>
    <scope>NUCLEOTIDE SEQUENCE [LARGE SCALE GENOMIC DNA]</scope>
    <source>
        <strain evidence="1 2">NCTC8261</strain>
    </source>
</reference>
<organism evidence="1 2">
    <name type="scientific">Salmonella enterica I</name>
    <dbReference type="NCBI Taxonomy" id="59201"/>
    <lineage>
        <taxon>Bacteria</taxon>
        <taxon>Pseudomonadati</taxon>
        <taxon>Pseudomonadota</taxon>
        <taxon>Gammaproteobacteria</taxon>
        <taxon>Enterobacterales</taxon>
        <taxon>Enterobacteriaceae</taxon>
        <taxon>Salmonella</taxon>
    </lineage>
</organism>
<dbReference type="GO" id="GO:0008237">
    <property type="term" value="F:metallopeptidase activity"/>
    <property type="evidence" value="ECO:0007669"/>
    <property type="project" value="InterPro"/>
</dbReference>
<dbReference type="InterPro" id="IPR035068">
    <property type="entry name" value="TldD/PmbA_N"/>
</dbReference>
<proteinExistence type="predicted"/>
<accession>A0A379X1E4</accession>
<dbReference type="Gene3D" id="3.30.2290.10">
    <property type="entry name" value="PmbA/TldD superfamily"/>
    <property type="match status" value="1"/>
</dbReference>
<dbReference type="EMBL" id="UGXT01000002">
    <property type="protein sequence ID" value="SUH40112.1"/>
    <property type="molecule type" value="Genomic_DNA"/>
</dbReference>
<evidence type="ECO:0000313" key="1">
    <source>
        <dbReference type="EMBL" id="SUH40112.1"/>
    </source>
</evidence>
<dbReference type="InterPro" id="IPR036059">
    <property type="entry name" value="TldD/PmbA_sf"/>
</dbReference>